<name>B3P0Y4_DROER</name>
<dbReference type="Proteomes" id="UP000008711">
    <property type="component" value="Unassembled WGS sequence"/>
</dbReference>
<dbReference type="HOGENOM" id="CLU_2280260_0_0_1"/>
<protein>
    <submittedName>
        <fullName evidence="2">GG20168</fullName>
    </submittedName>
</protein>
<evidence type="ECO:0000313" key="2">
    <source>
        <dbReference type="EMBL" id="EDV49103.1"/>
    </source>
</evidence>
<feature type="region of interest" description="Disordered" evidence="1">
    <location>
        <begin position="31"/>
        <end position="71"/>
    </location>
</feature>
<dbReference type="AlphaFoldDB" id="B3P0Y4"/>
<organism evidence="2 3">
    <name type="scientific">Drosophila erecta</name>
    <name type="common">Fruit fly</name>
    <dbReference type="NCBI Taxonomy" id="7220"/>
    <lineage>
        <taxon>Eukaryota</taxon>
        <taxon>Metazoa</taxon>
        <taxon>Ecdysozoa</taxon>
        <taxon>Arthropoda</taxon>
        <taxon>Hexapoda</taxon>
        <taxon>Insecta</taxon>
        <taxon>Pterygota</taxon>
        <taxon>Neoptera</taxon>
        <taxon>Endopterygota</taxon>
        <taxon>Diptera</taxon>
        <taxon>Brachycera</taxon>
        <taxon>Muscomorpha</taxon>
        <taxon>Ephydroidea</taxon>
        <taxon>Drosophilidae</taxon>
        <taxon>Drosophila</taxon>
        <taxon>Sophophora</taxon>
    </lineage>
</organism>
<reference evidence="2 3" key="2">
    <citation type="journal article" date="2008" name="Bioinformatics">
        <title>Assembly reconciliation.</title>
        <authorList>
            <person name="Zimin A.V."/>
            <person name="Smith D.R."/>
            <person name="Sutton G."/>
            <person name="Yorke J.A."/>
        </authorList>
    </citation>
    <scope>NUCLEOTIDE SEQUENCE [LARGE SCALE GENOMIC DNA]</scope>
    <source>
        <strain evidence="2 3">TSC#14021-0224.01</strain>
    </source>
</reference>
<proteinExistence type="predicted"/>
<evidence type="ECO:0000256" key="1">
    <source>
        <dbReference type="SAM" id="MobiDB-lite"/>
    </source>
</evidence>
<feature type="compositionally biased region" description="Acidic residues" evidence="1">
    <location>
        <begin position="33"/>
        <end position="46"/>
    </location>
</feature>
<evidence type="ECO:0000313" key="3">
    <source>
        <dbReference type="Proteomes" id="UP000008711"/>
    </source>
</evidence>
<keyword evidence="3" id="KW-1185">Reference proteome</keyword>
<dbReference type="EMBL" id="CH954181">
    <property type="protein sequence ID" value="EDV49103.1"/>
    <property type="molecule type" value="Genomic_DNA"/>
</dbReference>
<reference evidence="2 3" key="1">
    <citation type="journal article" date="2007" name="Nature">
        <title>Evolution of genes and genomes on the Drosophila phylogeny.</title>
        <authorList>
            <consortium name="Drosophila 12 Genomes Consortium"/>
            <person name="Clark A.G."/>
            <person name="Eisen M.B."/>
            <person name="Smith D.R."/>
            <person name="Bergman C.M."/>
            <person name="Oliver B."/>
            <person name="Markow T.A."/>
            <person name="Kaufman T.C."/>
            <person name="Kellis M."/>
            <person name="Gelbart W."/>
            <person name="Iyer V.N."/>
            <person name="Pollard D.A."/>
            <person name="Sackton T.B."/>
            <person name="Larracuente A.M."/>
            <person name="Singh N.D."/>
            <person name="Abad J.P."/>
            <person name="Abt D.N."/>
            <person name="Adryan B."/>
            <person name="Aguade M."/>
            <person name="Akashi H."/>
            <person name="Anderson W.W."/>
            <person name="Aquadro C.F."/>
            <person name="Ardell D.H."/>
            <person name="Arguello R."/>
            <person name="Artieri C.G."/>
            <person name="Barbash D.A."/>
            <person name="Barker D."/>
            <person name="Barsanti P."/>
            <person name="Batterham P."/>
            <person name="Batzoglou S."/>
            <person name="Begun D."/>
            <person name="Bhutkar A."/>
            <person name="Blanco E."/>
            <person name="Bosak S.A."/>
            <person name="Bradley R.K."/>
            <person name="Brand A.D."/>
            <person name="Brent M.R."/>
            <person name="Brooks A.N."/>
            <person name="Brown R.H."/>
            <person name="Butlin R.K."/>
            <person name="Caggese C."/>
            <person name="Calvi B.R."/>
            <person name="Bernardo de Carvalho A."/>
            <person name="Caspi A."/>
            <person name="Castrezana S."/>
            <person name="Celniker S.E."/>
            <person name="Chang J.L."/>
            <person name="Chapple C."/>
            <person name="Chatterji S."/>
            <person name="Chinwalla A."/>
            <person name="Civetta A."/>
            <person name="Clifton S.W."/>
            <person name="Comeron J.M."/>
            <person name="Costello J.C."/>
            <person name="Coyne J.A."/>
            <person name="Daub J."/>
            <person name="David R.G."/>
            <person name="Delcher A.L."/>
            <person name="Delehaunty K."/>
            <person name="Do C.B."/>
            <person name="Ebling H."/>
            <person name="Edwards K."/>
            <person name="Eickbush T."/>
            <person name="Evans J.D."/>
            <person name="Filipski A."/>
            <person name="Findeiss S."/>
            <person name="Freyhult E."/>
            <person name="Fulton L."/>
            <person name="Fulton R."/>
            <person name="Garcia A.C."/>
            <person name="Gardiner A."/>
            <person name="Garfield D.A."/>
            <person name="Garvin B.E."/>
            <person name="Gibson G."/>
            <person name="Gilbert D."/>
            <person name="Gnerre S."/>
            <person name="Godfrey J."/>
            <person name="Good R."/>
            <person name="Gotea V."/>
            <person name="Gravely B."/>
            <person name="Greenberg A.J."/>
            <person name="Griffiths-Jones S."/>
            <person name="Gross S."/>
            <person name="Guigo R."/>
            <person name="Gustafson E.A."/>
            <person name="Haerty W."/>
            <person name="Hahn M.W."/>
            <person name="Halligan D.L."/>
            <person name="Halpern A.L."/>
            <person name="Halter G.M."/>
            <person name="Han M.V."/>
            <person name="Heger A."/>
            <person name="Hillier L."/>
            <person name="Hinrichs A.S."/>
            <person name="Holmes I."/>
            <person name="Hoskins R.A."/>
            <person name="Hubisz M.J."/>
            <person name="Hultmark D."/>
            <person name="Huntley M.A."/>
            <person name="Jaffe D.B."/>
            <person name="Jagadeeshan S."/>
            <person name="Jeck W.R."/>
            <person name="Johnson J."/>
            <person name="Jones C.D."/>
            <person name="Jordan W.C."/>
            <person name="Karpen G.H."/>
            <person name="Kataoka E."/>
            <person name="Keightley P.D."/>
            <person name="Kheradpour P."/>
            <person name="Kirkness E.F."/>
            <person name="Koerich L.B."/>
            <person name="Kristiansen K."/>
            <person name="Kudrna D."/>
            <person name="Kulathinal R.J."/>
            <person name="Kumar S."/>
            <person name="Kwok R."/>
            <person name="Lander E."/>
            <person name="Langley C.H."/>
            <person name="Lapoint R."/>
            <person name="Lazzaro B.P."/>
            <person name="Lee S.J."/>
            <person name="Levesque L."/>
            <person name="Li R."/>
            <person name="Lin C.F."/>
            <person name="Lin M.F."/>
            <person name="Lindblad-Toh K."/>
            <person name="Llopart A."/>
            <person name="Long M."/>
            <person name="Low L."/>
            <person name="Lozovsky E."/>
            <person name="Lu J."/>
            <person name="Luo M."/>
            <person name="Machado C.A."/>
            <person name="Makalowski W."/>
            <person name="Marzo M."/>
            <person name="Matsuda M."/>
            <person name="Matzkin L."/>
            <person name="McAllister B."/>
            <person name="McBride C.S."/>
            <person name="McKernan B."/>
            <person name="McKernan K."/>
            <person name="Mendez-Lago M."/>
            <person name="Minx P."/>
            <person name="Mollenhauer M.U."/>
            <person name="Montooth K."/>
            <person name="Mount S.M."/>
            <person name="Mu X."/>
            <person name="Myers E."/>
            <person name="Negre B."/>
            <person name="Newfeld S."/>
            <person name="Nielsen R."/>
            <person name="Noor M.A."/>
            <person name="O'Grady P."/>
            <person name="Pachter L."/>
            <person name="Papaceit M."/>
            <person name="Parisi M.J."/>
            <person name="Parisi M."/>
            <person name="Parts L."/>
            <person name="Pedersen J.S."/>
            <person name="Pesole G."/>
            <person name="Phillippy A.M."/>
            <person name="Ponting C.P."/>
            <person name="Pop M."/>
            <person name="Porcelli D."/>
            <person name="Powell J.R."/>
            <person name="Prohaska S."/>
            <person name="Pruitt K."/>
            <person name="Puig M."/>
            <person name="Quesneville H."/>
            <person name="Ram K.R."/>
            <person name="Rand D."/>
            <person name="Rasmussen M.D."/>
            <person name="Reed L.K."/>
            <person name="Reenan R."/>
            <person name="Reily A."/>
            <person name="Remington K.A."/>
            <person name="Rieger T.T."/>
            <person name="Ritchie M.G."/>
            <person name="Robin C."/>
            <person name="Rogers Y.H."/>
            <person name="Rohde C."/>
            <person name="Rozas J."/>
            <person name="Rubenfield M.J."/>
            <person name="Ruiz A."/>
            <person name="Russo S."/>
            <person name="Salzberg S.L."/>
            <person name="Sanchez-Gracia A."/>
            <person name="Saranga D.J."/>
            <person name="Sato H."/>
            <person name="Schaeffer S.W."/>
            <person name="Schatz M.C."/>
            <person name="Schlenke T."/>
            <person name="Schwartz R."/>
            <person name="Segarra C."/>
            <person name="Singh R.S."/>
            <person name="Sirot L."/>
            <person name="Sirota M."/>
            <person name="Sisneros N.B."/>
            <person name="Smith C.D."/>
            <person name="Smith T.F."/>
            <person name="Spieth J."/>
            <person name="Stage D.E."/>
            <person name="Stark A."/>
            <person name="Stephan W."/>
            <person name="Strausberg R.L."/>
            <person name="Strempel S."/>
            <person name="Sturgill D."/>
            <person name="Sutton G."/>
            <person name="Sutton G.G."/>
            <person name="Tao W."/>
            <person name="Teichmann S."/>
            <person name="Tobari Y.N."/>
            <person name="Tomimura Y."/>
            <person name="Tsolas J.M."/>
            <person name="Valente V.L."/>
            <person name="Venter E."/>
            <person name="Venter J.C."/>
            <person name="Vicario S."/>
            <person name="Vieira F.G."/>
            <person name="Vilella A.J."/>
            <person name="Villasante A."/>
            <person name="Walenz B."/>
            <person name="Wang J."/>
            <person name="Wasserman M."/>
            <person name="Watts T."/>
            <person name="Wilson D."/>
            <person name="Wilson R.K."/>
            <person name="Wing R.A."/>
            <person name="Wolfner M.F."/>
            <person name="Wong A."/>
            <person name="Wong G.K."/>
            <person name="Wu C.I."/>
            <person name="Wu G."/>
            <person name="Yamamoto D."/>
            <person name="Yang H.P."/>
            <person name="Yang S.P."/>
            <person name="Yorke J.A."/>
            <person name="Yoshida K."/>
            <person name="Zdobnov E."/>
            <person name="Zhang P."/>
            <person name="Zhang Y."/>
            <person name="Zimin A.V."/>
            <person name="Baldwin J."/>
            <person name="Abdouelleil A."/>
            <person name="Abdulkadir J."/>
            <person name="Abebe A."/>
            <person name="Abera B."/>
            <person name="Abreu J."/>
            <person name="Acer S.C."/>
            <person name="Aftuck L."/>
            <person name="Alexander A."/>
            <person name="An P."/>
            <person name="Anderson E."/>
            <person name="Anderson S."/>
            <person name="Arachi H."/>
            <person name="Azer M."/>
            <person name="Bachantsang P."/>
            <person name="Barry A."/>
            <person name="Bayul T."/>
            <person name="Berlin A."/>
            <person name="Bessette D."/>
            <person name="Bloom T."/>
            <person name="Blye J."/>
            <person name="Boguslavskiy L."/>
            <person name="Bonnet C."/>
            <person name="Boukhgalter B."/>
            <person name="Bourzgui I."/>
            <person name="Brown A."/>
            <person name="Cahill P."/>
            <person name="Channer S."/>
            <person name="Cheshatsang Y."/>
            <person name="Chuda L."/>
            <person name="Citroen M."/>
            <person name="Collymore A."/>
            <person name="Cooke P."/>
            <person name="Costello M."/>
            <person name="D'Aco K."/>
            <person name="Daza R."/>
            <person name="De Haan G."/>
            <person name="DeGray S."/>
            <person name="DeMaso C."/>
            <person name="Dhargay N."/>
            <person name="Dooley K."/>
            <person name="Dooley E."/>
            <person name="Doricent M."/>
            <person name="Dorje P."/>
            <person name="Dorjee K."/>
            <person name="Dupes A."/>
            <person name="Elong R."/>
            <person name="Falk J."/>
            <person name="Farina A."/>
            <person name="Faro S."/>
            <person name="Ferguson D."/>
            <person name="Fisher S."/>
            <person name="Foley C.D."/>
            <person name="Franke A."/>
            <person name="Friedrich D."/>
            <person name="Gadbois L."/>
            <person name="Gearin G."/>
            <person name="Gearin C.R."/>
            <person name="Giannoukos G."/>
            <person name="Goode T."/>
            <person name="Graham J."/>
            <person name="Grandbois E."/>
            <person name="Grewal S."/>
            <person name="Gyaltsen K."/>
            <person name="Hafez N."/>
            <person name="Hagos B."/>
            <person name="Hall J."/>
            <person name="Henson C."/>
            <person name="Hollinger A."/>
            <person name="Honan T."/>
            <person name="Huard M.D."/>
            <person name="Hughes L."/>
            <person name="Hurhula B."/>
            <person name="Husby M.E."/>
            <person name="Kamat A."/>
            <person name="Kanga B."/>
            <person name="Kashin S."/>
            <person name="Khazanovich D."/>
            <person name="Kisner P."/>
            <person name="Lance K."/>
            <person name="Lara M."/>
            <person name="Lee W."/>
            <person name="Lennon N."/>
            <person name="Letendre F."/>
            <person name="LeVine R."/>
            <person name="Lipovsky A."/>
            <person name="Liu X."/>
            <person name="Liu J."/>
            <person name="Liu S."/>
            <person name="Lokyitsang T."/>
            <person name="Lokyitsang Y."/>
            <person name="Lubonja R."/>
            <person name="Lui A."/>
            <person name="MacDonald P."/>
            <person name="Magnisalis V."/>
            <person name="Maru K."/>
            <person name="Matthews C."/>
            <person name="McCusker W."/>
            <person name="McDonough S."/>
            <person name="Mehta T."/>
            <person name="Meldrim J."/>
            <person name="Meneus L."/>
            <person name="Mihai O."/>
            <person name="Mihalev A."/>
            <person name="Mihova T."/>
            <person name="Mittelman R."/>
            <person name="Mlenga V."/>
            <person name="Montmayeur A."/>
            <person name="Mulrain L."/>
            <person name="Navidi A."/>
            <person name="Naylor J."/>
            <person name="Negash T."/>
            <person name="Nguyen T."/>
            <person name="Nguyen N."/>
            <person name="Nicol R."/>
            <person name="Norbu C."/>
            <person name="Norbu N."/>
            <person name="Novod N."/>
            <person name="O'Neill B."/>
            <person name="Osman S."/>
            <person name="Markiewicz E."/>
            <person name="Oyono O.L."/>
            <person name="Patti C."/>
            <person name="Phunkhang P."/>
            <person name="Pierre F."/>
            <person name="Priest M."/>
            <person name="Raghuraman S."/>
            <person name="Rege F."/>
            <person name="Reyes R."/>
            <person name="Rise C."/>
            <person name="Rogov P."/>
            <person name="Ross K."/>
            <person name="Ryan E."/>
            <person name="Settipalli S."/>
            <person name="Shea T."/>
            <person name="Sherpa N."/>
            <person name="Shi L."/>
            <person name="Shih D."/>
            <person name="Sparrow T."/>
            <person name="Spaulding J."/>
            <person name="Stalker J."/>
            <person name="Stange-Thomann N."/>
            <person name="Stavropoulos S."/>
            <person name="Stone C."/>
            <person name="Strader C."/>
            <person name="Tesfaye S."/>
            <person name="Thomson T."/>
            <person name="Thoulutsang Y."/>
            <person name="Thoulutsang D."/>
            <person name="Topham K."/>
            <person name="Topping I."/>
            <person name="Tsamla T."/>
            <person name="Vassiliev H."/>
            <person name="Vo A."/>
            <person name="Wangchuk T."/>
            <person name="Wangdi T."/>
            <person name="Weiand M."/>
            <person name="Wilkinson J."/>
            <person name="Wilson A."/>
            <person name="Yadav S."/>
            <person name="Young G."/>
            <person name="Yu Q."/>
            <person name="Zembek L."/>
            <person name="Zhong D."/>
            <person name="Zimmer A."/>
            <person name="Zwirko Z."/>
            <person name="Jaffe D.B."/>
            <person name="Alvarez P."/>
            <person name="Brockman W."/>
            <person name="Butler J."/>
            <person name="Chin C."/>
            <person name="Gnerre S."/>
            <person name="Grabherr M."/>
            <person name="Kleber M."/>
            <person name="Mauceli E."/>
            <person name="MacCallum I."/>
        </authorList>
    </citation>
    <scope>NUCLEOTIDE SEQUENCE [LARGE SCALE GENOMIC DNA]</scope>
    <source>
        <strain evidence="2 3">TSC#14021-0224.01</strain>
    </source>
</reference>
<accession>B3P0Y4</accession>
<gene>
    <name evidence="2" type="primary">Dere\GG20168</name>
    <name evidence="2" type="ORF">Dere_GG20168</name>
</gene>
<sequence length="102" mass="11232">MKMFWAREEMLPRENLLSVNIFIAISFAAHSNDDDDDEDNDDEDGDGGGAAIYGQRGKIQCDGSPKSNSHRLKHPLLIKAPSYMLHSQSPNASSKCKAITPN</sequence>